<proteinExistence type="predicted"/>
<name>A0A2W4WJE2_9CYAN</name>
<gene>
    <name evidence="1" type="ORF">DCF19_02315</name>
</gene>
<dbReference type="EMBL" id="QBML01000002">
    <property type="protein sequence ID" value="PZO44600.1"/>
    <property type="molecule type" value="Genomic_DNA"/>
</dbReference>
<dbReference type="AlphaFoldDB" id="A0A2W4WJE2"/>
<dbReference type="PANTHER" id="PTHR36382">
    <property type="entry name" value="OSJNBA0043L09.26 PROTEIN"/>
    <property type="match status" value="1"/>
</dbReference>
<reference evidence="1 2" key="1">
    <citation type="submission" date="2018-04" db="EMBL/GenBank/DDBJ databases">
        <authorList>
            <person name="Go L.Y."/>
            <person name="Mitchell J.A."/>
        </authorList>
    </citation>
    <scope>NUCLEOTIDE SEQUENCE [LARGE SCALE GENOMIC DNA]</scope>
    <source>
        <strain evidence="1">ULC066bin1</strain>
    </source>
</reference>
<organism evidence="1 2">
    <name type="scientific">Pseudanabaena frigida</name>
    <dbReference type="NCBI Taxonomy" id="945775"/>
    <lineage>
        <taxon>Bacteria</taxon>
        <taxon>Bacillati</taxon>
        <taxon>Cyanobacteriota</taxon>
        <taxon>Cyanophyceae</taxon>
        <taxon>Pseudanabaenales</taxon>
        <taxon>Pseudanabaenaceae</taxon>
        <taxon>Pseudanabaena</taxon>
    </lineage>
</organism>
<protein>
    <submittedName>
        <fullName evidence="1">Uncharacterized protein</fullName>
    </submittedName>
</protein>
<sequence>MTISQDPIQFLTLAEAHEIDGAKLSTMEKFMTRITISSMRIVTKIAQELNIHAEEIGASQIVQWIEHDSQIRKEQGEEAAFLKWTSPHPDLDFEDTRQDEVTAANLSSHEKFLTRMVISAMTALAAIAKDYSAHIEDLTVAQIISWVERDAKVKRERGAESAFLSW</sequence>
<accession>A0A2W4WJE2</accession>
<evidence type="ECO:0000313" key="1">
    <source>
        <dbReference type="EMBL" id="PZO44600.1"/>
    </source>
</evidence>
<evidence type="ECO:0000313" key="2">
    <source>
        <dbReference type="Proteomes" id="UP000249467"/>
    </source>
</evidence>
<dbReference type="PANTHER" id="PTHR36382:SF2">
    <property type="entry name" value="OS04G0635700 PROTEIN"/>
    <property type="match status" value="1"/>
</dbReference>
<dbReference type="Proteomes" id="UP000249467">
    <property type="component" value="Unassembled WGS sequence"/>
</dbReference>
<reference evidence="1 2" key="2">
    <citation type="submission" date="2018-06" db="EMBL/GenBank/DDBJ databases">
        <title>Metagenomic assembly of (sub)arctic Cyanobacteria and their associated microbiome from non-axenic cultures.</title>
        <authorList>
            <person name="Baurain D."/>
        </authorList>
    </citation>
    <scope>NUCLEOTIDE SEQUENCE [LARGE SCALE GENOMIC DNA]</scope>
    <source>
        <strain evidence="1">ULC066bin1</strain>
    </source>
</reference>
<comment type="caution">
    <text evidence="1">The sequence shown here is derived from an EMBL/GenBank/DDBJ whole genome shotgun (WGS) entry which is preliminary data.</text>
</comment>